<dbReference type="Pfam" id="PF01226">
    <property type="entry name" value="Form_Nir_trans"/>
    <property type="match status" value="1"/>
</dbReference>
<evidence type="ECO:0000313" key="8">
    <source>
        <dbReference type="EMBL" id="KPC50839.1"/>
    </source>
</evidence>
<evidence type="ECO:0000313" key="9">
    <source>
        <dbReference type="Proteomes" id="UP000037939"/>
    </source>
</evidence>
<keyword evidence="9" id="KW-1185">Reference proteome</keyword>
<keyword evidence="3 7" id="KW-0812">Transmembrane</keyword>
<keyword evidence="2" id="KW-0813">Transport</keyword>
<keyword evidence="5 7" id="KW-0472">Membrane</keyword>
<evidence type="ECO:0000256" key="6">
    <source>
        <dbReference type="ARBA" id="ARBA00049660"/>
    </source>
</evidence>
<feature type="transmembrane region" description="Helical" evidence="7">
    <location>
        <begin position="68"/>
        <end position="88"/>
    </location>
</feature>
<feature type="transmembrane region" description="Helical" evidence="7">
    <location>
        <begin position="29"/>
        <end position="48"/>
    </location>
</feature>
<feature type="transmembrane region" description="Helical" evidence="7">
    <location>
        <begin position="193"/>
        <end position="215"/>
    </location>
</feature>
<dbReference type="PROSITE" id="PS01006">
    <property type="entry name" value="FORMATE_NITRITE_TP_2"/>
    <property type="match status" value="1"/>
</dbReference>
<feature type="transmembrane region" description="Helical" evidence="7">
    <location>
        <begin position="159"/>
        <end position="181"/>
    </location>
</feature>
<reference evidence="8 9" key="1">
    <citation type="submission" date="2015-07" db="EMBL/GenBank/DDBJ databases">
        <title>Draft genome sequence of the Amantichitinum ursilacus IGB-41, a new chitin-degrading bacterium.</title>
        <authorList>
            <person name="Kirstahler P."/>
            <person name="Guenther M."/>
            <person name="Grumaz C."/>
            <person name="Rupp S."/>
            <person name="Zibek S."/>
            <person name="Sohn K."/>
        </authorList>
    </citation>
    <scope>NUCLEOTIDE SEQUENCE [LARGE SCALE GENOMIC DNA]</scope>
    <source>
        <strain evidence="8 9">IGB-41</strain>
    </source>
</reference>
<keyword evidence="4 7" id="KW-1133">Transmembrane helix</keyword>
<dbReference type="Gene3D" id="1.20.1080.10">
    <property type="entry name" value="Glycerol uptake facilitator protein"/>
    <property type="match status" value="1"/>
</dbReference>
<dbReference type="GO" id="GO:0005886">
    <property type="term" value="C:plasma membrane"/>
    <property type="evidence" value="ECO:0007669"/>
    <property type="project" value="TreeGrafter"/>
</dbReference>
<organism evidence="8 9">
    <name type="scientific">Amantichitinum ursilacus</name>
    <dbReference type="NCBI Taxonomy" id="857265"/>
    <lineage>
        <taxon>Bacteria</taxon>
        <taxon>Pseudomonadati</taxon>
        <taxon>Pseudomonadota</taxon>
        <taxon>Betaproteobacteria</taxon>
        <taxon>Neisseriales</taxon>
        <taxon>Chitinibacteraceae</taxon>
        <taxon>Amantichitinum</taxon>
    </lineage>
</organism>
<dbReference type="Proteomes" id="UP000037939">
    <property type="component" value="Unassembled WGS sequence"/>
</dbReference>
<accession>A0A0N0GMD3</accession>
<evidence type="ECO:0000256" key="3">
    <source>
        <dbReference type="ARBA" id="ARBA00022692"/>
    </source>
</evidence>
<dbReference type="PANTHER" id="PTHR30520">
    <property type="entry name" value="FORMATE TRANSPORTER-RELATED"/>
    <property type="match status" value="1"/>
</dbReference>
<feature type="transmembrane region" description="Helical" evidence="7">
    <location>
        <begin position="109"/>
        <end position="131"/>
    </location>
</feature>
<comment type="similarity">
    <text evidence="6">Belongs to the FNT transporter (TC 1.A.16) family.</text>
</comment>
<dbReference type="InterPro" id="IPR023271">
    <property type="entry name" value="Aquaporin-like"/>
</dbReference>
<feature type="transmembrane region" description="Helical" evidence="7">
    <location>
        <begin position="235"/>
        <end position="257"/>
    </location>
</feature>
<dbReference type="GO" id="GO:0015499">
    <property type="term" value="F:formate transmembrane transporter activity"/>
    <property type="evidence" value="ECO:0007669"/>
    <property type="project" value="TreeGrafter"/>
</dbReference>
<evidence type="ECO:0000256" key="7">
    <source>
        <dbReference type="SAM" id="Phobius"/>
    </source>
</evidence>
<dbReference type="PATRIC" id="fig|857265.3.peg.3307"/>
<comment type="caution">
    <text evidence="8">The sequence shown here is derived from an EMBL/GenBank/DDBJ whole genome shotgun (WGS) entry which is preliminary data.</text>
</comment>
<sequence>MSQLRSPAEIVEAMAHTGTEKATMPIWKLGLMAVLGGMFIGLGTLLALECAAGSPGLAASDPGLVKLLFGAVFPLGFIAVTLTGADLFTSNCAAGMVSAWQRHINTAALGRFWLVSYVGNMVGAIITAWLFGLQTHLITSDTSSAYLIHLAMGKVSHPFWMTFVKAMLANLLVCVAAMQGYSAKDTLGRMLGIWFPVMAFVALGMEHSIANLFILPAAVMAGADISLTQMVWNNLIPATLGNIVGGALLIGLPYALIYTKARVRPAEEVDAVVNGAASSALPDMAH</sequence>
<dbReference type="InterPro" id="IPR024002">
    <property type="entry name" value="For/NO2_transpt_CS"/>
</dbReference>
<name>A0A0N0GMD3_9NEIS</name>
<gene>
    <name evidence="8" type="primary">focA</name>
    <name evidence="8" type="ORF">WG78_16135</name>
</gene>
<dbReference type="STRING" id="857265.WG78_16135"/>
<proteinExistence type="inferred from homology"/>
<dbReference type="InterPro" id="IPR000292">
    <property type="entry name" value="For/NO2_transpt"/>
</dbReference>
<dbReference type="EMBL" id="LAQT01000026">
    <property type="protein sequence ID" value="KPC50839.1"/>
    <property type="molecule type" value="Genomic_DNA"/>
</dbReference>
<protein>
    <submittedName>
        <fullName evidence="8">Putative formate transporter 1</fullName>
    </submittedName>
</protein>
<evidence type="ECO:0000256" key="5">
    <source>
        <dbReference type="ARBA" id="ARBA00023136"/>
    </source>
</evidence>
<dbReference type="AlphaFoldDB" id="A0A0N0GMD3"/>
<dbReference type="PANTHER" id="PTHR30520:SF6">
    <property type="entry name" value="FORMATE_NITRATE FAMILY TRANSPORTER (EUROFUNG)"/>
    <property type="match status" value="1"/>
</dbReference>
<evidence type="ECO:0000256" key="1">
    <source>
        <dbReference type="ARBA" id="ARBA00004141"/>
    </source>
</evidence>
<evidence type="ECO:0000256" key="4">
    <source>
        <dbReference type="ARBA" id="ARBA00022989"/>
    </source>
</evidence>
<dbReference type="FunFam" id="1.20.1080.10:FF:000011">
    <property type="entry name" value="Formate family transporter"/>
    <property type="match status" value="1"/>
</dbReference>
<comment type="subcellular location">
    <subcellularLocation>
        <location evidence="1">Membrane</location>
        <topology evidence="1">Multi-pass membrane protein</topology>
    </subcellularLocation>
</comment>
<dbReference type="OrthoDB" id="9786493at2"/>
<evidence type="ECO:0000256" key="2">
    <source>
        <dbReference type="ARBA" id="ARBA00022448"/>
    </source>
</evidence>
<dbReference type="RefSeq" id="WP_053938839.1">
    <property type="nucleotide sequence ID" value="NZ_LAQT01000026.1"/>
</dbReference>